<dbReference type="Proteomes" id="UP001597374">
    <property type="component" value="Unassembled WGS sequence"/>
</dbReference>
<organism evidence="1 2">
    <name type="scientific">Pontibacter ruber</name>
    <dbReference type="NCBI Taxonomy" id="1343895"/>
    <lineage>
        <taxon>Bacteria</taxon>
        <taxon>Pseudomonadati</taxon>
        <taxon>Bacteroidota</taxon>
        <taxon>Cytophagia</taxon>
        <taxon>Cytophagales</taxon>
        <taxon>Hymenobacteraceae</taxon>
        <taxon>Pontibacter</taxon>
    </lineage>
</organism>
<dbReference type="RefSeq" id="WP_250429597.1">
    <property type="nucleotide sequence ID" value="NZ_JALPRR010000002.1"/>
</dbReference>
<keyword evidence="2" id="KW-1185">Reference proteome</keyword>
<evidence type="ECO:0000313" key="2">
    <source>
        <dbReference type="Proteomes" id="UP001597374"/>
    </source>
</evidence>
<comment type="caution">
    <text evidence="1">The sequence shown here is derived from an EMBL/GenBank/DDBJ whole genome shotgun (WGS) entry which is preliminary data.</text>
</comment>
<sequence length="92" mass="10481">MIELTEFLTKLNSCDRIVLTDSEERTYCRFFRDGLYLDRMYVTDAIILAELDPLKKTSEEGEEVDAAGIAKLKQLFLAVNNGIVQEDTSLTE</sequence>
<evidence type="ECO:0000313" key="1">
    <source>
        <dbReference type="EMBL" id="MFD2245033.1"/>
    </source>
</evidence>
<gene>
    <name evidence="1" type="ORF">ACFSKP_02135</name>
</gene>
<proteinExistence type="predicted"/>
<accession>A0ABW5CSJ7</accession>
<dbReference type="EMBL" id="JBHUIM010000001">
    <property type="protein sequence ID" value="MFD2245033.1"/>
    <property type="molecule type" value="Genomic_DNA"/>
</dbReference>
<name>A0ABW5CSJ7_9BACT</name>
<protein>
    <submittedName>
        <fullName evidence="1">Uncharacterized protein</fullName>
    </submittedName>
</protein>
<reference evidence="2" key="1">
    <citation type="journal article" date="2019" name="Int. J. Syst. Evol. Microbiol.">
        <title>The Global Catalogue of Microorganisms (GCM) 10K type strain sequencing project: providing services to taxonomists for standard genome sequencing and annotation.</title>
        <authorList>
            <consortium name="The Broad Institute Genomics Platform"/>
            <consortium name="The Broad Institute Genome Sequencing Center for Infectious Disease"/>
            <person name="Wu L."/>
            <person name="Ma J."/>
        </authorList>
    </citation>
    <scope>NUCLEOTIDE SEQUENCE [LARGE SCALE GENOMIC DNA]</scope>
    <source>
        <strain evidence="2">CGMCC 4.1782</strain>
    </source>
</reference>